<dbReference type="Proteomes" id="UP000481252">
    <property type="component" value="Unassembled WGS sequence"/>
</dbReference>
<name>A0A7C9RB67_9HYPH</name>
<evidence type="ECO:0000313" key="2">
    <source>
        <dbReference type="Proteomes" id="UP000481252"/>
    </source>
</evidence>
<accession>A0A7C9RB67</accession>
<reference evidence="1 2" key="1">
    <citation type="submission" date="2020-02" db="EMBL/GenBank/DDBJ databases">
        <title>Genome sequence of the type strain CGMCC 1.15528 of Mesorhizobium zhangyense.</title>
        <authorList>
            <person name="Gao J."/>
            <person name="Sun J."/>
        </authorList>
    </citation>
    <scope>NUCLEOTIDE SEQUENCE [LARGE SCALE GENOMIC DNA]</scope>
    <source>
        <strain evidence="1 2">CGMCC 1.15528</strain>
    </source>
</reference>
<dbReference type="InterPro" id="IPR010385">
    <property type="entry name" value="DUF982"/>
</dbReference>
<sequence length="77" mass="8440">MAFDIVWVAFDGRIIAISSIDEAWNFLAVWPGGLHTEMAHLAGIVLTRAEAGTISTAEARQAFLDFCIDAEILARFD</sequence>
<protein>
    <submittedName>
        <fullName evidence="1">DUF982 domain-containing protein</fullName>
    </submittedName>
</protein>
<evidence type="ECO:0000313" key="1">
    <source>
        <dbReference type="EMBL" id="NGN44760.1"/>
    </source>
</evidence>
<dbReference type="AlphaFoldDB" id="A0A7C9RB67"/>
<organism evidence="1 2">
    <name type="scientific">Mesorhizobium zhangyense</name>
    <dbReference type="NCBI Taxonomy" id="1776730"/>
    <lineage>
        <taxon>Bacteria</taxon>
        <taxon>Pseudomonadati</taxon>
        <taxon>Pseudomonadota</taxon>
        <taxon>Alphaproteobacteria</taxon>
        <taxon>Hyphomicrobiales</taxon>
        <taxon>Phyllobacteriaceae</taxon>
        <taxon>Mesorhizobium</taxon>
    </lineage>
</organism>
<dbReference type="Gene3D" id="6.10.250.730">
    <property type="match status" value="1"/>
</dbReference>
<dbReference type="RefSeq" id="WP_165121138.1">
    <property type="nucleotide sequence ID" value="NZ_JAAKZG010000019.1"/>
</dbReference>
<keyword evidence="2" id="KW-1185">Reference proteome</keyword>
<proteinExistence type="predicted"/>
<dbReference type="Pfam" id="PF06169">
    <property type="entry name" value="DUF982"/>
    <property type="match status" value="1"/>
</dbReference>
<gene>
    <name evidence="1" type="ORF">G6N74_27260</name>
</gene>
<dbReference type="EMBL" id="JAAKZG010000019">
    <property type="protein sequence ID" value="NGN44760.1"/>
    <property type="molecule type" value="Genomic_DNA"/>
</dbReference>
<comment type="caution">
    <text evidence="1">The sequence shown here is derived from an EMBL/GenBank/DDBJ whole genome shotgun (WGS) entry which is preliminary data.</text>
</comment>